<dbReference type="GO" id="GO:0046983">
    <property type="term" value="F:protein dimerization activity"/>
    <property type="evidence" value="ECO:0007669"/>
    <property type="project" value="InterPro"/>
</dbReference>
<reference evidence="2" key="1">
    <citation type="submission" date="2023-04" db="EMBL/GenBank/DDBJ databases">
        <title>Phytophthora fragariaefolia NBRC 109709.</title>
        <authorList>
            <person name="Ichikawa N."/>
            <person name="Sato H."/>
            <person name="Tonouchi N."/>
        </authorList>
    </citation>
    <scope>NUCLEOTIDE SEQUENCE</scope>
    <source>
        <strain evidence="2">NBRC 109709</strain>
    </source>
</reference>
<dbReference type="Proteomes" id="UP001165121">
    <property type="component" value="Unassembled WGS sequence"/>
</dbReference>
<dbReference type="OrthoDB" id="122072at2759"/>
<comment type="caution">
    <text evidence="2">The sequence shown here is derived from an EMBL/GenBank/DDBJ whole genome shotgun (WGS) entry which is preliminary data.</text>
</comment>
<accession>A0A9W6TY42</accession>
<protein>
    <submittedName>
        <fullName evidence="2">Unnamed protein product</fullName>
    </submittedName>
</protein>
<dbReference type="Pfam" id="PF05699">
    <property type="entry name" value="Dimer_Tnp_hAT"/>
    <property type="match status" value="1"/>
</dbReference>
<feature type="domain" description="HAT C-terminal dimerisation" evidence="1">
    <location>
        <begin position="445"/>
        <end position="517"/>
    </location>
</feature>
<dbReference type="EMBL" id="BSXT01000240">
    <property type="protein sequence ID" value="GMF21910.1"/>
    <property type="molecule type" value="Genomic_DNA"/>
</dbReference>
<organism evidence="2 3">
    <name type="scientific">Phytophthora fragariaefolia</name>
    <dbReference type="NCBI Taxonomy" id="1490495"/>
    <lineage>
        <taxon>Eukaryota</taxon>
        <taxon>Sar</taxon>
        <taxon>Stramenopiles</taxon>
        <taxon>Oomycota</taxon>
        <taxon>Peronosporomycetes</taxon>
        <taxon>Peronosporales</taxon>
        <taxon>Peronosporaceae</taxon>
        <taxon>Phytophthora</taxon>
    </lineage>
</organism>
<evidence type="ECO:0000259" key="1">
    <source>
        <dbReference type="Pfam" id="PF05699"/>
    </source>
</evidence>
<dbReference type="InterPro" id="IPR008906">
    <property type="entry name" value="HATC_C_dom"/>
</dbReference>
<sequence>MKAVVNAKRVKEAIIELFRSTKAEVSEYLADNRENYSNFSIVADFWTCKVTHNKFLGIRVYLIDKEWKFNSILLGTKEFDPIYSDRVGGIGKPFRMWLTKMLESFGLTISDFYGTTSDSGGDVKRMLRSELKLNWEWSFAHMAHAATKASCGVGGKKARAANPEMAELITKMTLVITQVKLVSSAGKLFAELCKAKTKGASTRLSEDDKHFKTASPPNFPLSPHLTDVIHVLSILTAVADIKFKCQAERAEQVEVLMALYRTRIDDLAPEKPILHYLSTVDKPQWISASSLTPLAAKTRDLLRDAIDERFCSRYYDDSKFDSCDLALEMMLKLHPIYKDTQEYHNRVVVMCSRQHGKTSKEAVERLKDVTNKIRSNLLVLLKAVAGPRETVEEQPIASRANLSRLEARFVPHAARPVIASHVDRKEEAELDRWLDDPIGVLGNDDMTPNESVFEFWQRLEQSGEYRLIPKAVRILFSIPSSSYQLKRDFSVSGEMVSPQRSSLAGENIDMCIFLNRNSEFVNLLQCEEINRGQHQQCVPPGIGFDLDPYIFMDDIDSSILAEFVSKIEGEREDGHPRTVRLPACRAGADVAERVFYLASVAREDPADNAKDTHDDENGSAVAVARRHTVADHADYGAEDDAHHGPNHDVSCTA</sequence>
<dbReference type="AlphaFoldDB" id="A0A9W6TY42"/>
<keyword evidence="3" id="KW-1185">Reference proteome</keyword>
<evidence type="ECO:0000313" key="2">
    <source>
        <dbReference type="EMBL" id="GMF21910.1"/>
    </source>
</evidence>
<dbReference type="InterPro" id="IPR012337">
    <property type="entry name" value="RNaseH-like_sf"/>
</dbReference>
<gene>
    <name evidence="2" type="ORF">Pfra01_000306600</name>
</gene>
<dbReference type="SUPFAM" id="SSF53098">
    <property type="entry name" value="Ribonuclease H-like"/>
    <property type="match status" value="1"/>
</dbReference>
<name>A0A9W6TY42_9STRA</name>
<proteinExistence type="predicted"/>
<evidence type="ECO:0000313" key="3">
    <source>
        <dbReference type="Proteomes" id="UP001165121"/>
    </source>
</evidence>